<dbReference type="EMBL" id="AP003633">
    <property type="protein sequence ID" value="BAD45414.1"/>
    <property type="molecule type" value="Genomic_DNA"/>
</dbReference>
<proteinExistence type="predicted"/>
<dbReference type="EMBL" id="AP003635">
    <property type="protein sequence ID" value="BAD45429.1"/>
    <property type="molecule type" value="Genomic_DNA"/>
</dbReference>
<protein>
    <submittedName>
        <fullName evidence="2">Uncharacterized protein</fullName>
    </submittedName>
</protein>
<name>Q655T8_ORYSJ</name>
<reference evidence="3" key="3">
    <citation type="journal article" date="2005" name="Nature">
        <title>The map-based sequence of the rice genome.</title>
        <authorList>
            <consortium name="International rice genome sequencing project (IRGSP)"/>
            <person name="Matsumoto T."/>
            <person name="Wu J."/>
            <person name="Kanamori H."/>
            <person name="Katayose Y."/>
            <person name="Fujisawa M."/>
            <person name="Namiki N."/>
            <person name="Mizuno H."/>
            <person name="Yamamoto K."/>
            <person name="Antonio B.A."/>
            <person name="Baba T."/>
            <person name="Sakata K."/>
            <person name="Nagamura Y."/>
            <person name="Aoki H."/>
            <person name="Arikawa K."/>
            <person name="Arita K."/>
            <person name="Bito T."/>
            <person name="Chiden Y."/>
            <person name="Fujitsuka N."/>
            <person name="Fukunaka R."/>
            <person name="Hamada M."/>
            <person name="Harada C."/>
            <person name="Hayashi A."/>
            <person name="Hijishita S."/>
            <person name="Honda M."/>
            <person name="Hosokawa S."/>
            <person name="Ichikawa Y."/>
            <person name="Idonuma A."/>
            <person name="Iijima M."/>
            <person name="Ikeda M."/>
            <person name="Ikeno M."/>
            <person name="Ito K."/>
            <person name="Ito S."/>
            <person name="Ito T."/>
            <person name="Ito Y."/>
            <person name="Ito Y."/>
            <person name="Iwabuchi A."/>
            <person name="Kamiya K."/>
            <person name="Karasawa W."/>
            <person name="Kurita K."/>
            <person name="Katagiri S."/>
            <person name="Kikuta A."/>
            <person name="Kobayashi H."/>
            <person name="Kobayashi N."/>
            <person name="Machita K."/>
            <person name="Maehara T."/>
            <person name="Masukawa M."/>
            <person name="Mizubayashi T."/>
            <person name="Mukai Y."/>
            <person name="Nagasaki H."/>
            <person name="Nagata Y."/>
            <person name="Naito S."/>
            <person name="Nakashima M."/>
            <person name="Nakama Y."/>
            <person name="Nakamichi Y."/>
            <person name="Nakamura M."/>
            <person name="Meguro A."/>
            <person name="Negishi M."/>
            <person name="Ohta I."/>
            <person name="Ohta T."/>
            <person name="Okamoto M."/>
            <person name="Ono N."/>
            <person name="Saji S."/>
            <person name="Sakaguchi M."/>
            <person name="Sakai K."/>
            <person name="Shibata M."/>
            <person name="Shimokawa T."/>
            <person name="Song J."/>
            <person name="Takazaki Y."/>
            <person name="Terasawa K."/>
            <person name="Tsugane M."/>
            <person name="Tsuji K."/>
            <person name="Ueda S."/>
            <person name="Waki K."/>
            <person name="Yamagata H."/>
            <person name="Yamamoto M."/>
            <person name="Yamamoto S."/>
            <person name="Yamane H."/>
            <person name="Yoshiki S."/>
            <person name="Yoshihara R."/>
            <person name="Yukawa K."/>
            <person name="Zhong H."/>
            <person name="Yano M."/>
            <person name="Yuan Q."/>
            <person name="Ouyang S."/>
            <person name="Liu J."/>
            <person name="Jones K.M."/>
            <person name="Gansberger K."/>
            <person name="Moffat K."/>
            <person name="Hill J."/>
            <person name="Bera J."/>
            <person name="Fadrosh D."/>
            <person name="Jin S."/>
            <person name="Johri S."/>
            <person name="Kim M."/>
            <person name="Overton L."/>
            <person name="Reardon M."/>
            <person name="Tsitrin T."/>
            <person name="Vuong H."/>
            <person name="Weaver B."/>
            <person name="Ciecko A."/>
            <person name="Tallon L."/>
            <person name="Jackson J."/>
            <person name="Pai G."/>
            <person name="Aken S.V."/>
            <person name="Utterback T."/>
            <person name="Reidmuller S."/>
            <person name="Feldblyum T."/>
            <person name="Hsiao J."/>
            <person name="Zismann V."/>
            <person name="Iobst S."/>
            <person name="de Vazeille A.R."/>
            <person name="Buell C.R."/>
            <person name="Ying K."/>
            <person name="Li Y."/>
            <person name="Lu T."/>
            <person name="Huang Y."/>
            <person name="Zhao Q."/>
            <person name="Feng Q."/>
            <person name="Zhang L."/>
            <person name="Zhu J."/>
            <person name="Weng Q."/>
            <person name="Mu J."/>
            <person name="Lu Y."/>
            <person name="Fan D."/>
            <person name="Liu Y."/>
            <person name="Guan J."/>
            <person name="Zhang Y."/>
            <person name="Yu S."/>
            <person name="Liu X."/>
            <person name="Zhang Y."/>
            <person name="Hong G."/>
            <person name="Han B."/>
            <person name="Choisne N."/>
            <person name="Demange N."/>
            <person name="Orjeda G."/>
            <person name="Samain S."/>
            <person name="Cattolico L."/>
            <person name="Pelletier E."/>
            <person name="Couloux A."/>
            <person name="Segurens B."/>
            <person name="Wincker P."/>
            <person name="D'Hont A."/>
            <person name="Scarpelli C."/>
            <person name="Weissenbach J."/>
            <person name="Salanoubat M."/>
            <person name="Quetier F."/>
            <person name="Yu Y."/>
            <person name="Kim H.R."/>
            <person name="Rambo T."/>
            <person name="Currie J."/>
            <person name="Collura K."/>
            <person name="Luo M."/>
            <person name="Yang T."/>
            <person name="Ammiraju J.S.S."/>
            <person name="Engler F."/>
            <person name="Soderlund C."/>
            <person name="Wing R.A."/>
            <person name="Palmer L.E."/>
            <person name="de la Bastide M."/>
            <person name="Spiegel L."/>
            <person name="Nascimento L."/>
            <person name="Zutavern T."/>
            <person name="O'Shaughnessy A."/>
            <person name="Dike S."/>
            <person name="Dedhia N."/>
            <person name="Preston R."/>
            <person name="Balija V."/>
            <person name="McCombie W.R."/>
            <person name="Chow T."/>
            <person name="Chen H."/>
            <person name="Chung M."/>
            <person name="Chen C."/>
            <person name="Shaw J."/>
            <person name="Wu H."/>
            <person name="Hsiao K."/>
            <person name="Chao Y."/>
            <person name="Chu M."/>
            <person name="Cheng C."/>
            <person name="Hour A."/>
            <person name="Lee P."/>
            <person name="Lin S."/>
            <person name="Lin Y."/>
            <person name="Liou J."/>
            <person name="Liu S."/>
            <person name="Hsing Y."/>
            <person name="Raghuvanshi S."/>
            <person name="Mohanty A."/>
            <person name="Bharti A.K."/>
            <person name="Gaur A."/>
            <person name="Gupta V."/>
            <person name="Kumar D."/>
            <person name="Ravi V."/>
            <person name="Vij S."/>
            <person name="Kapur A."/>
            <person name="Khurana P."/>
            <person name="Khurana P."/>
            <person name="Khurana J.P."/>
            <person name="Tyagi A.K."/>
            <person name="Gaikwad K."/>
            <person name="Singh A."/>
            <person name="Dalal V."/>
            <person name="Srivastava S."/>
            <person name="Dixit A."/>
            <person name="Pal A.K."/>
            <person name="Ghazi I.A."/>
            <person name="Yadav M."/>
            <person name="Pandit A."/>
            <person name="Bhargava A."/>
            <person name="Sureshbabu K."/>
            <person name="Batra K."/>
            <person name="Sharma T.R."/>
            <person name="Mohapatra T."/>
            <person name="Singh N.K."/>
            <person name="Messing J."/>
            <person name="Nelson A.B."/>
            <person name="Fuks G."/>
            <person name="Kavchok S."/>
            <person name="Keizer G."/>
            <person name="Linton E."/>
            <person name="Llaca V."/>
            <person name="Song R."/>
            <person name="Tanyolac B."/>
            <person name="Young S."/>
            <person name="Ho-Il K."/>
            <person name="Hahn J.H."/>
            <person name="Sangsakoo G."/>
            <person name="Vanavichit A."/>
            <person name="de Mattos Luiz.A.T."/>
            <person name="Zimmer P.D."/>
            <person name="Malone G."/>
            <person name="Dellagostin O."/>
            <person name="de Oliveira A.C."/>
            <person name="Bevan M."/>
            <person name="Bancroft I."/>
            <person name="Minx P."/>
            <person name="Cordum H."/>
            <person name="Wilson R."/>
            <person name="Cheng Z."/>
            <person name="Jin W."/>
            <person name="Jiang J."/>
            <person name="Leong S.A."/>
            <person name="Iwama H."/>
            <person name="Gojobori T."/>
            <person name="Itoh T."/>
            <person name="Niimura Y."/>
            <person name="Fujii Y."/>
            <person name="Habara T."/>
            <person name="Sakai H."/>
            <person name="Sato Y."/>
            <person name="Wilson G."/>
            <person name="Kumar K."/>
            <person name="McCouch S."/>
            <person name="Juretic N."/>
            <person name="Hoen D."/>
            <person name="Wright S."/>
            <person name="Bruskiewich R."/>
            <person name="Bureau T."/>
            <person name="Miyao A."/>
            <person name="Hirochika H."/>
            <person name="Nishikawa T."/>
            <person name="Kadowaki K."/>
            <person name="Sugiura M."/>
            <person name="Burr B."/>
            <person name="Sasaki T."/>
        </authorList>
    </citation>
    <scope>NUCLEOTIDE SEQUENCE [LARGE SCALE GENOMIC DNA]</scope>
    <source>
        <strain evidence="3">cv. Nipponbare</strain>
    </source>
</reference>
<evidence type="ECO:0000313" key="2">
    <source>
        <dbReference type="EMBL" id="BAD45429.1"/>
    </source>
</evidence>
<evidence type="ECO:0000313" key="3">
    <source>
        <dbReference type="Proteomes" id="UP000000763"/>
    </source>
</evidence>
<accession>Q655T8</accession>
<evidence type="ECO:0000313" key="1">
    <source>
        <dbReference type="EMBL" id="BAD45414.1"/>
    </source>
</evidence>
<dbReference type="Proteomes" id="UP000000763">
    <property type="component" value="Chromosome 6"/>
</dbReference>
<reference evidence="3" key="4">
    <citation type="journal article" date="2008" name="Nucleic Acids Res.">
        <title>The rice annotation project database (RAP-DB): 2008 update.</title>
        <authorList>
            <consortium name="The rice annotation project (RAP)"/>
        </authorList>
    </citation>
    <scope>GENOME REANNOTATION</scope>
    <source>
        <strain evidence="3">cv. Nipponbare</strain>
    </source>
</reference>
<organism evidence="2 3">
    <name type="scientific">Oryza sativa subsp. japonica</name>
    <name type="common">Rice</name>
    <dbReference type="NCBI Taxonomy" id="39947"/>
    <lineage>
        <taxon>Eukaryota</taxon>
        <taxon>Viridiplantae</taxon>
        <taxon>Streptophyta</taxon>
        <taxon>Embryophyta</taxon>
        <taxon>Tracheophyta</taxon>
        <taxon>Spermatophyta</taxon>
        <taxon>Magnoliopsida</taxon>
        <taxon>Liliopsida</taxon>
        <taxon>Poales</taxon>
        <taxon>Poaceae</taxon>
        <taxon>BOP clade</taxon>
        <taxon>Oryzoideae</taxon>
        <taxon>Oryzeae</taxon>
        <taxon>Oryzinae</taxon>
        <taxon>Oryza</taxon>
        <taxon>Oryza sativa</taxon>
    </lineage>
</organism>
<dbReference type="AlphaFoldDB" id="Q655T8"/>
<reference evidence="2" key="2">
    <citation type="submission" date="2001-05" db="EMBL/GenBank/DDBJ databases">
        <title>Oryza sativa nipponbare(GA3) genomic DNA, chromosome 6, PAC clone:P0686E06.</title>
        <authorList>
            <person name="Sasaki T."/>
            <person name="Matsumoto T."/>
            <person name="Yamamoto K."/>
        </authorList>
    </citation>
    <scope>NUCLEOTIDE SEQUENCE</scope>
</reference>
<reference evidence="1" key="1">
    <citation type="submission" date="2001-05" db="EMBL/GenBank/DDBJ databases">
        <title>Oryza sativa nipponbare(GA3) genomic DNA, chromosome 6, PAC clone:P0637D03.</title>
        <authorList>
            <person name="Sasaki T."/>
            <person name="Matsumoto T."/>
            <person name="Yamamoto K."/>
        </authorList>
    </citation>
    <scope>NUCLEOTIDE SEQUENCE</scope>
</reference>
<gene>
    <name evidence="1" type="ORF">P0637D03.39</name>
    <name evidence="2" type="ORF">P0686E06.2</name>
</gene>
<sequence length="86" mass="9310">MEALTMLPPAAAATTAAEAFNCFFPEEEKGVAASSTLLQLWPQPHDGDQPDLRLWIADLSIETAYMVAGGRGFHGRPCSNLALRQH</sequence>